<accession>A0A9P5SHQ9</accession>
<keyword evidence="2" id="KW-1185">Reference proteome</keyword>
<evidence type="ECO:0000313" key="1">
    <source>
        <dbReference type="EMBL" id="KAF9329408.1"/>
    </source>
</evidence>
<dbReference type="Proteomes" id="UP000696485">
    <property type="component" value="Unassembled WGS sequence"/>
</dbReference>
<evidence type="ECO:0000313" key="2">
    <source>
        <dbReference type="Proteomes" id="UP000696485"/>
    </source>
</evidence>
<dbReference type="AlphaFoldDB" id="A0A9P5SHQ9"/>
<protein>
    <submittedName>
        <fullName evidence="1">Uncharacterized protein</fullName>
    </submittedName>
</protein>
<reference evidence="1" key="1">
    <citation type="journal article" date="2020" name="Fungal Divers.">
        <title>Resolving the Mortierellaceae phylogeny through synthesis of multi-gene phylogenetics and phylogenomics.</title>
        <authorList>
            <person name="Vandepol N."/>
            <person name="Liber J."/>
            <person name="Desiro A."/>
            <person name="Na H."/>
            <person name="Kennedy M."/>
            <person name="Barry K."/>
            <person name="Grigoriev I.V."/>
            <person name="Miller A.N."/>
            <person name="O'Donnell K."/>
            <person name="Stajich J.E."/>
            <person name="Bonito G."/>
        </authorList>
    </citation>
    <scope>NUCLEOTIDE SEQUENCE</scope>
    <source>
        <strain evidence="1">NVP1</strain>
    </source>
</reference>
<sequence length="211" mass="23829">MYEIVADLGTWTKILQQVYPDRLDRTILGLSTSKSHMFYVLASSFRICEQCFKYCIVGSEGRACFPLSVRVIPLSPTNSEHQPCAIRLCLACRKVYFERHPEPIPEAIGNRLGIDIDLRDKYGTEAVDAAVHPAIIDAPWLHEKDVLAQARNLFGGDIGLAAREQSLKDSLKKCNGRQYMYHSRMIIVAAGDLWVDHAERDLSMALETIYL</sequence>
<comment type="caution">
    <text evidence="1">The sequence shown here is derived from an EMBL/GenBank/DDBJ whole genome shotgun (WGS) entry which is preliminary data.</text>
</comment>
<gene>
    <name evidence="1" type="ORF">BG006_007494</name>
</gene>
<proteinExistence type="predicted"/>
<organism evidence="1 2">
    <name type="scientific">Podila minutissima</name>
    <dbReference type="NCBI Taxonomy" id="64525"/>
    <lineage>
        <taxon>Eukaryota</taxon>
        <taxon>Fungi</taxon>
        <taxon>Fungi incertae sedis</taxon>
        <taxon>Mucoromycota</taxon>
        <taxon>Mortierellomycotina</taxon>
        <taxon>Mortierellomycetes</taxon>
        <taxon>Mortierellales</taxon>
        <taxon>Mortierellaceae</taxon>
        <taxon>Podila</taxon>
    </lineage>
</organism>
<dbReference type="EMBL" id="JAAAUY010000477">
    <property type="protein sequence ID" value="KAF9329408.1"/>
    <property type="molecule type" value="Genomic_DNA"/>
</dbReference>
<name>A0A9P5SHQ9_9FUNG</name>